<dbReference type="SUPFAM" id="SSF48452">
    <property type="entry name" value="TPR-like"/>
    <property type="match status" value="1"/>
</dbReference>
<dbReference type="InterPro" id="IPR051677">
    <property type="entry name" value="AfsR-DnrI-RedD_regulator"/>
</dbReference>
<dbReference type="Gene3D" id="1.10.10.10">
    <property type="entry name" value="Winged helix-like DNA-binding domain superfamily/Winged helix DNA-binding domain"/>
    <property type="match status" value="1"/>
</dbReference>
<dbReference type="PANTHER" id="PTHR35807:SF1">
    <property type="entry name" value="TRANSCRIPTIONAL REGULATOR REDD"/>
    <property type="match status" value="1"/>
</dbReference>
<dbReference type="Gene3D" id="1.25.40.10">
    <property type="entry name" value="Tetratricopeptide repeat domain"/>
    <property type="match status" value="1"/>
</dbReference>
<gene>
    <name evidence="8" type="ORF">SAMN05216499_10817</name>
</gene>
<dbReference type="PROSITE" id="PS51755">
    <property type="entry name" value="OMPR_PHOB"/>
    <property type="match status" value="1"/>
</dbReference>
<dbReference type="OrthoDB" id="4336084at2"/>
<dbReference type="GO" id="GO:0003677">
    <property type="term" value="F:DNA binding"/>
    <property type="evidence" value="ECO:0007669"/>
    <property type="project" value="UniProtKB-UniRule"/>
</dbReference>
<evidence type="ECO:0000313" key="9">
    <source>
        <dbReference type="Proteomes" id="UP000184111"/>
    </source>
</evidence>
<dbReference type="InterPro" id="IPR001867">
    <property type="entry name" value="OmpR/PhoB-type_DNA-bd"/>
</dbReference>
<dbReference type="Pfam" id="PF03704">
    <property type="entry name" value="BTAD"/>
    <property type="match status" value="1"/>
</dbReference>
<dbReference type="SUPFAM" id="SSF46894">
    <property type="entry name" value="C-terminal effector domain of the bipartite response regulators"/>
    <property type="match status" value="1"/>
</dbReference>
<sequence>MRYEVLGPLQVWGPNGSFSPSAPKMEVLLTALLIRAGRLVSKEQLTVELWGENPPRRAAASLHVYVSQLRKFLNSVADTEEGEPAAACALVTRAPGYLLHVGERGLDLNDFQEAAQQGRQQLREGRHEAAVTSFETALSLYRGPLIEGLGEGPAVTGMATWVEQERLECLELMVEACIALGRHREMVNLLTSLTSRHPLRETFYRQLMLVLYRSERRAEALQVYRSARAVLRADLGLEPAQQLRDLHQAILSSDRALDVPTAV</sequence>
<evidence type="ECO:0000256" key="1">
    <source>
        <dbReference type="ARBA" id="ARBA00005820"/>
    </source>
</evidence>
<keyword evidence="5" id="KW-0804">Transcription</keyword>
<keyword evidence="3" id="KW-0805">Transcription regulation</keyword>
<protein>
    <submittedName>
        <fullName evidence="8">DNA-binding transcriptional activator of the SARP family</fullName>
    </submittedName>
</protein>
<dbReference type="AlphaFoldDB" id="A0A1M7FP97"/>
<comment type="similarity">
    <text evidence="1">Belongs to the AfsR/DnrI/RedD regulatory family.</text>
</comment>
<keyword evidence="2" id="KW-0902">Two-component regulatory system</keyword>
<evidence type="ECO:0000256" key="3">
    <source>
        <dbReference type="ARBA" id="ARBA00023015"/>
    </source>
</evidence>
<evidence type="ECO:0000256" key="6">
    <source>
        <dbReference type="PROSITE-ProRule" id="PRU01091"/>
    </source>
</evidence>
<organism evidence="8 9">
    <name type="scientific">Actinacidiphila paucisporea</name>
    <dbReference type="NCBI Taxonomy" id="310782"/>
    <lineage>
        <taxon>Bacteria</taxon>
        <taxon>Bacillati</taxon>
        <taxon>Actinomycetota</taxon>
        <taxon>Actinomycetes</taxon>
        <taxon>Kitasatosporales</taxon>
        <taxon>Streptomycetaceae</taxon>
        <taxon>Actinacidiphila</taxon>
    </lineage>
</organism>
<dbReference type="InterPro" id="IPR005158">
    <property type="entry name" value="BTAD"/>
</dbReference>
<dbReference type="SMART" id="SM01043">
    <property type="entry name" value="BTAD"/>
    <property type="match status" value="1"/>
</dbReference>
<dbReference type="STRING" id="310782.SAMN05216499_10817"/>
<evidence type="ECO:0000313" key="8">
    <source>
        <dbReference type="EMBL" id="SHM05874.1"/>
    </source>
</evidence>
<dbReference type="InterPro" id="IPR036388">
    <property type="entry name" value="WH-like_DNA-bd_sf"/>
</dbReference>
<evidence type="ECO:0000256" key="4">
    <source>
        <dbReference type="ARBA" id="ARBA00023125"/>
    </source>
</evidence>
<evidence type="ECO:0000259" key="7">
    <source>
        <dbReference type="PROSITE" id="PS51755"/>
    </source>
</evidence>
<evidence type="ECO:0000256" key="5">
    <source>
        <dbReference type="ARBA" id="ARBA00023163"/>
    </source>
</evidence>
<dbReference type="CDD" id="cd15831">
    <property type="entry name" value="BTAD"/>
    <property type="match status" value="1"/>
</dbReference>
<dbReference type="SMART" id="SM00862">
    <property type="entry name" value="Trans_reg_C"/>
    <property type="match status" value="1"/>
</dbReference>
<dbReference type="InterPro" id="IPR016032">
    <property type="entry name" value="Sig_transdc_resp-reg_C-effctor"/>
</dbReference>
<dbReference type="InterPro" id="IPR011990">
    <property type="entry name" value="TPR-like_helical_dom_sf"/>
</dbReference>
<dbReference type="Pfam" id="PF00486">
    <property type="entry name" value="Trans_reg_C"/>
    <property type="match status" value="1"/>
</dbReference>
<keyword evidence="9" id="KW-1185">Reference proteome</keyword>
<keyword evidence="4 6" id="KW-0238">DNA-binding</keyword>
<feature type="DNA-binding region" description="OmpR/PhoB-type" evidence="6">
    <location>
        <begin position="1"/>
        <end position="101"/>
    </location>
</feature>
<proteinExistence type="inferred from homology"/>
<dbReference type="PANTHER" id="PTHR35807">
    <property type="entry name" value="TRANSCRIPTIONAL REGULATOR REDD-RELATED"/>
    <property type="match status" value="1"/>
</dbReference>
<dbReference type="EMBL" id="FRBI01000008">
    <property type="protein sequence ID" value="SHM05874.1"/>
    <property type="molecule type" value="Genomic_DNA"/>
</dbReference>
<accession>A0A1M7FP97</accession>
<dbReference type="GO" id="GO:0006355">
    <property type="term" value="P:regulation of DNA-templated transcription"/>
    <property type="evidence" value="ECO:0007669"/>
    <property type="project" value="InterPro"/>
</dbReference>
<dbReference type="Proteomes" id="UP000184111">
    <property type="component" value="Unassembled WGS sequence"/>
</dbReference>
<name>A0A1M7FP97_9ACTN</name>
<evidence type="ECO:0000256" key="2">
    <source>
        <dbReference type="ARBA" id="ARBA00023012"/>
    </source>
</evidence>
<reference evidence="8 9" key="1">
    <citation type="submission" date="2016-11" db="EMBL/GenBank/DDBJ databases">
        <authorList>
            <person name="Jaros S."/>
            <person name="Januszkiewicz K."/>
            <person name="Wedrychowicz H."/>
        </authorList>
    </citation>
    <scope>NUCLEOTIDE SEQUENCE [LARGE SCALE GENOMIC DNA]</scope>
    <source>
        <strain evidence="8 9">CGMCC 4.2025</strain>
    </source>
</reference>
<dbReference type="RefSeq" id="WP_073498118.1">
    <property type="nucleotide sequence ID" value="NZ_FRBI01000008.1"/>
</dbReference>
<dbReference type="GO" id="GO:0000160">
    <property type="term" value="P:phosphorelay signal transduction system"/>
    <property type="evidence" value="ECO:0007669"/>
    <property type="project" value="UniProtKB-KW"/>
</dbReference>
<feature type="domain" description="OmpR/PhoB-type" evidence="7">
    <location>
        <begin position="1"/>
        <end position="101"/>
    </location>
</feature>